<comment type="function">
    <text evidence="2">Catalyzes the sequential condensation of isopentenyl diphosphate (IPP) with (2E,6E)-farnesyl diphosphate (E,E-FPP) to yield (2Z,6Z,10Z,14Z,18Z,22Z,26Z,30Z,34E,38E)-undecaprenyl diphosphate (di-trans,octa-cis-UPP). UPP is the precursor of glycosyl carrier lipid in the biosynthesis of bacterial cell wall polysaccharide components such as peptidoglycan and lipopolysaccharide.</text>
</comment>
<feature type="region of interest" description="Disordered" evidence="3">
    <location>
        <begin position="1"/>
        <end position="20"/>
    </location>
</feature>
<dbReference type="InterPro" id="IPR018520">
    <property type="entry name" value="UPP_synth-like_CS"/>
</dbReference>
<evidence type="ECO:0000256" key="3">
    <source>
        <dbReference type="SAM" id="MobiDB-lite"/>
    </source>
</evidence>
<feature type="binding site" evidence="2">
    <location>
        <position position="171"/>
    </location>
    <ligand>
        <name>substrate</name>
    </ligand>
</feature>
<dbReference type="GO" id="GO:0008834">
    <property type="term" value="F:ditrans,polycis-undecaprenyl-diphosphate synthase [(2E,6E)-farnesyl-diphosphate specific] activity"/>
    <property type="evidence" value="ECO:0007669"/>
    <property type="project" value="UniProtKB-UniRule"/>
</dbReference>
<keyword evidence="2" id="KW-0133">Cell shape</keyword>
<dbReference type="PANTHER" id="PTHR10291">
    <property type="entry name" value="DEHYDRODOLICHYL DIPHOSPHATE SYNTHASE FAMILY MEMBER"/>
    <property type="match status" value="1"/>
</dbReference>
<dbReference type="HAMAP" id="MF_01139">
    <property type="entry name" value="ISPT"/>
    <property type="match status" value="1"/>
</dbReference>
<reference evidence="5" key="1">
    <citation type="submission" date="2017-08" db="EMBL/GenBank/DDBJ databases">
        <title>A dynamic microbial community with high functional redundancy inhabits the cold, oxic subseafloor aquifer.</title>
        <authorList>
            <person name="Tully B.J."/>
            <person name="Wheat C.G."/>
            <person name="Glazer B.T."/>
            <person name="Huber J.A."/>
        </authorList>
    </citation>
    <scope>NUCLEOTIDE SEQUENCE [LARGE SCALE GENOMIC DNA]</scope>
</reference>
<dbReference type="PROSITE" id="PS01066">
    <property type="entry name" value="UPP_SYNTHASE"/>
    <property type="match status" value="1"/>
</dbReference>
<feature type="binding site" evidence="2">
    <location>
        <position position="53"/>
    </location>
    <ligand>
        <name>substrate</name>
    </ligand>
</feature>
<feature type="binding site" evidence="2">
    <location>
        <begin position="177"/>
        <end position="179"/>
    </location>
    <ligand>
        <name>substrate</name>
    </ligand>
</feature>
<feature type="active site" description="Proton acceptor" evidence="2">
    <location>
        <position position="50"/>
    </location>
</feature>
<dbReference type="CDD" id="cd00475">
    <property type="entry name" value="Cis_IPPS"/>
    <property type="match status" value="1"/>
</dbReference>
<feature type="binding site" evidence="2">
    <location>
        <position position="7"/>
    </location>
    <ligand>
        <name>substrate</name>
    </ligand>
</feature>
<dbReference type="Pfam" id="PF01255">
    <property type="entry name" value="Prenyltransf"/>
    <property type="match status" value="1"/>
</dbReference>
<dbReference type="SUPFAM" id="SSF64005">
    <property type="entry name" value="Undecaprenyl diphosphate synthase"/>
    <property type="match status" value="1"/>
</dbReference>
<dbReference type="Gene3D" id="3.40.1180.10">
    <property type="entry name" value="Decaprenyl diphosphate synthase-like"/>
    <property type="match status" value="1"/>
</dbReference>
<dbReference type="EC" id="2.5.1.31" evidence="2"/>
<keyword evidence="2" id="KW-0961">Cell wall biogenesis/degradation</keyword>
<name>A0A2A5C9G2_9GAMM</name>
<feature type="binding site" evidence="2">
    <location>
        <begin position="3"/>
        <end position="6"/>
    </location>
    <ligand>
        <name>substrate</name>
    </ligand>
</feature>
<dbReference type="GO" id="GO:0005829">
    <property type="term" value="C:cytosol"/>
    <property type="evidence" value="ECO:0007669"/>
    <property type="project" value="TreeGrafter"/>
</dbReference>
<feature type="active site" evidence="2">
    <location>
        <position position="2"/>
    </location>
</feature>
<organism evidence="4 5">
    <name type="scientific">SAR86 cluster bacterium</name>
    <dbReference type="NCBI Taxonomy" id="2030880"/>
    <lineage>
        <taxon>Bacteria</taxon>
        <taxon>Pseudomonadati</taxon>
        <taxon>Pseudomonadota</taxon>
        <taxon>Gammaproteobacteria</taxon>
        <taxon>SAR86 cluster</taxon>
    </lineage>
</organism>
<comment type="similarity">
    <text evidence="2">Belongs to the UPP synthase family.</text>
</comment>
<dbReference type="Proteomes" id="UP000228987">
    <property type="component" value="Unassembled WGS sequence"/>
</dbReference>
<dbReference type="AlphaFoldDB" id="A0A2A5C9G2"/>
<comment type="caution">
    <text evidence="4">The sequence shown here is derived from an EMBL/GenBank/DDBJ whole genome shotgun (WGS) entry which is preliminary data.</text>
</comment>
<comment type="catalytic activity">
    <reaction evidence="2">
        <text>8 isopentenyl diphosphate + (2E,6E)-farnesyl diphosphate = di-trans,octa-cis-undecaprenyl diphosphate + 8 diphosphate</text>
        <dbReference type="Rhea" id="RHEA:27551"/>
        <dbReference type="ChEBI" id="CHEBI:33019"/>
        <dbReference type="ChEBI" id="CHEBI:58405"/>
        <dbReference type="ChEBI" id="CHEBI:128769"/>
        <dbReference type="ChEBI" id="CHEBI:175763"/>
        <dbReference type="EC" id="2.5.1.31"/>
    </reaction>
</comment>
<feature type="binding site" evidence="2">
    <location>
        <position position="2"/>
    </location>
    <ligand>
        <name>Mg(2+)</name>
        <dbReference type="ChEBI" id="CHEBI:18420"/>
    </ligand>
</feature>
<comment type="caution">
    <text evidence="2">Lacks conserved residue(s) required for the propagation of feature annotation.</text>
</comment>
<feature type="binding site" evidence="2">
    <location>
        <position position="190"/>
    </location>
    <ligand>
        <name>Mg(2+)</name>
        <dbReference type="ChEBI" id="CHEBI:18420"/>
    </ligand>
</feature>
<feature type="compositionally biased region" description="Polar residues" evidence="3">
    <location>
        <begin position="1"/>
        <end position="18"/>
    </location>
</feature>
<evidence type="ECO:0000313" key="5">
    <source>
        <dbReference type="Proteomes" id="UP000228987"/>
    </source>
</evidence>
<evidence type="ECO:0000256" key="2">
    <source>
        <dbReference type="HAMAP-Rule" id="MF_01139"/>
    </source>
</evidence>
<keyword evidence="2" id="KW-0573">Peptidoglycan synthesis</keyword>
<dbReference type="GO" id="GO:0008360">
    <property type="term" value="P:regulation of cell shape"/>
    <property type="evidence" value="ECO:0007669"/>
    <property type="project" value="UniProtKB-KW"/>
</dbReference>
<protein>
    <recommendedName>
        <fullName evidence="2">Ditrans,polycis-undecaprenyl-diphosphate synthase ((2E,6E)-farnesyl-diphosphate specific)</fullName>
        <ecNumber evidence="2">2.5.1.31</ecNumber>
    </recommendedName>
    <alternativeName>
        <fullName evidence="2">Ditrans,polycis-undecaprenylcistransferase</fullName>
    </alternativeName>
    <alternativeName>
        <fullName evidence="2">Undecaprenyl diphosphate synthase</fullName>
        <shortName evidence="2">UDS</shortName>
    </alternativeName>
    <alternativeName>
        <fullName evidence="2">Undecaprenyl pyrophosphate synthase</fullName>
        <shortName evidence="2">UPP synthase</shortName>
    </alternativeName>
</protein>
<feature type="binding site" evidence="2">
    <location>
        <position position="19"/>
    </location>
    <ligand>
        <name>substrate</name>
    </ligand>
</feature>
<keyword evidence="1 2" id="KW-0808">Transferase</keyword>
<accession>A0A2A5C9G2</accession>
<keyword evidence="2" id="KW-0479">Metal-binding</keyword>
<sequence>MDGNNRWSKQHNNSQLSGHRTGALQARSITNYCVDLKIDYLTLFVFSSENWLRPKKEVSSLMALFLSVLQRREINKLHDRNIKINFIGERERFPKKLRDQMRIAEELTRNNTGLTVNVAANYGGRWDIANAAKKIAKKVQQGELTTDDINDELVQTYISMGNIPEPDLCIRTGGEKRLSNFLLWQFAYTELYFTETFWPDFSEKELDIALDNYAKRHRRFGMASEQVEN</sequence>
<dbReference type="EMBL" id="NVWI01000009">
    <property type="protein sequence ID" value="PCJ40467.1"/>
    <property type="molecule type" value="Genomic_DNA"/>
</dbReference>
<dbReference type="InterPro" id="IPR036424">
    <property type="entry name" value="UPP_synth-like_sf"/>
</dbReference>
<comment type="subunit">
    <text evidence="2">Homodimer.</text>
</comment>
<feature type="binding site" evidence="2">
    <location>
        <position position="51"/>
    </location>
    <ligand>
        <name>substrate</name>
    </ligand>
</feature>
<comment type="cofactor">
    <cofactor evidence="2">
        <name>Mg(2+)</name>
        <dbReference type="ChEBI" id="CHEBI:18420"/>
    </cofactor>
    <text evidence="2">Binds 2 magnesium ions per subunit.</text>
</comment>
<dbReference type="GO" id="GO:0071555">
    <property type="term" value="P:cell wall organization"/>
    <property type="evidence" value="ECO:0007669"/>
    <property type="project" value="UniProtKB-KW"/>
</dbReference>
<dbReference type="GO" id="GO:0009252">
    <property type="term" value="P:peptidoglycan biosynthetic process"/>
    <property type="evidence" value="ECO:0007669"/>
    <property type="project" value="UniProtKB-UniRule"/>
</dbReference>
<proteinExistence type="inferred from homology"/>
<dbReference type="PANTHER" id="PTHR10291:SF0">
    <property type="entry name" value="DEHYDRODOLICHYL DIPHOSPHATE SYNTHASE 2"/>
    <property type="match status" value="1"/>
</dbReference>
<feature type="binding site" evidence="2">
    <location>
        <begin position="47"/>
        <end position="49"/>
    </location>
    <ligand>
        <name>substrate</name>
    </ligand>
</feature>
<gene>
    <name evidence="2 4" type="primary">uppS</name>
    <name evidence="4" type="ORF">COA71_11050</name>
</gene>
<evidence type="ECO:0000313" key="4">
    <source>
        <dbReference type="EMBL" id="PCJ40467.1"/>
    </source>
</evidence>
<evidence type="ECO:0000256" key="1">
    <source>
        <dbReference type="ARBA" id="ARBA00022679"/>
    </source>
</evidence>
<dbReference type="GO" id="GO:0016094">
    <property type="term" value="P:polyprenol biosynthetic process"/>
    <property type="evidence" value="ECO:0007669"/>
    <property type="project" value="TreeGrafter"/>
</dbReference>
<dbReference type="NCBIfam" id="TIGR00055">
    <property type="entry name" value="uppS"/>
    <property type="match status" value="1"/>
</dbReference>
<keyword evidence="2" id="KW-0460">Magnesium</keyword>
<dbReference type="FunFam" id="3.40.1180.10:FF:000001">
    <property type="entry name" value="(2E,6E)-farnesyl-diphosphate-specific ditrans,polycis-undecaprenyl-diphosphate synthase"/>
    <property type="match status" value="1"/>
</dbReference>
<dbReference type="GO" id="GO:0000287">
    <property type="term" value="F:magnesium ion binding"/>
    <property type="evidence" value="ECO:0007669"/>
    <property type="project" value="UniProtKB-UniRule"/>
</dbReference>
<dbReference type="InterPro" id="IPR001441">
    <property type="entry name" value="UPP_synth-like"/>
</dbReference>